<feature type="transmembrane region" description="Helical" evidence="6">
    <location>
        <begin position="148"/>
        <end position="176"/>
    </location>
</feature>
<comment type="similarity">
    <text evidence="2">Belongs to the clarin family.</text>
</comment>
<name>A0A1B6CKV7_9HEMI</name>
<gene>
    <name evidence="12" type="ORF">g.23375</name>
    <name evidence="8" type="ORF">g.23377</name>
    <name evidence="9" type="ORF">g.23382</name>
    <name evidence="11" type="ORF">g.23384</name>
    <name evidence="7" type="ORF">g.23389</name>
    <name evidence="10" type="ORF">g.23391</name>
</gene>
<protein>
    <submittedName>
        <fullName evidence="10">Uncharacterized protein</fullName>
    </submittedName>
</protein>
<dbReference type="EMBL" id="GEDC01024376">
    <property type="protein sequence ID" value="JAS12922.1"/>
    <property type="molecule type" value="Transcribed_RNA"/>
</dbReference>
<evidence type="ECO:0000256" key="5">
    <source>
        <dbReference type="ARBA" id="ARBA00023136"/>
    </source>
</evidence>
<feature type="transmembrane region" description="Helical" evidence="6">
    <location>
        <begin position="238"/>
        <end position="259"/>
    </location>
</feature>
<dbReference type="EMBL" id="GEDC01018043">
    <property type="protein sequence ID" value="JAS19255.1"/>
    <property type="molecule type" value="Transcribed_RNA"/>
</dbReference>
<feature type="transmembrane region" description="Helical" evidence="6">
    <location>
        <begin position="7"/>
        <end position="28"/>
    </location>
</feature>
<keyword evidence="3 6" id="KW-0812">Transmembrane</keyword>
<accession>A0A1B6CKV7</accession>
<evidence type="ECO:0000256" key="1">
    <source>
        <dbReference type="ARBA" id="ARBA00004141"/>
    </source>
</evidence>
<evidence type="ECO:0000313" key="12">
    <source>
        <dbReference type="EMBL" id="JAS32801.1"/>
    </source>
</evidence>
<dbReference type="EMBL" id="GEDC01027646">
    <property type="protein sequence ID" value="JAS09652.1"/>
    <property type="molecule type" value="Transcribed_RNA"/>
</dbReference>
<dbReference type="InterPro" id="IPR026748">
    <property type="entry name" value="Clarin"/>
</dbReference>
<keyword evidence="5 6" id="KW-0472">Membrane</keyword>
<sequence>MQKQFTNILWGTTLLSVSSTIIIIYTYLTEYWLVSTAVTSDQSEYLSEINYGLIFGTIERRLDIASGSEYRLTISCLLNKNICAWSCLNNMYERMDEIEDLYDSGAVSFGCHKISYQSRSARSGLKLTKNITSADLEHQHNSYINATVWISTLICLATAGIICSASVVITIINIFYHPIRTFMTVQGLYVWHAVGAIFILFVILLWGSLYLMTLKKNVAIVDTIMGTLSSDGGAYLGYSYWLNLLPALFEGACIGLLYLRQRLYEQKPIDTIVPIDVGSSISHLY</sequence>
<evidence type="ECO:0000313" key="8">
    <source>
        <dbReference type="EMBL" id="JAS09652.1"/>
    </source>
</evidence>
<dbReference type="AlphaFoldDB" id="A0A1B6CKV7"/>
<evidence type="ECO:0000256" key="3">
    <source>
        <dbReference type="ARBA" id="ARBA00022692"/>
    </source>
</evidence>
<keyword evidence="4 6" id="KW-1133">Transmembrane helix</keyword>
<dbReference type="PANTHER" id="PTHR31548:SF6">
    <property type="entry name" value="AGAP002756-PA"/>
    <property type="match status" value="1"/>
</dbReference>
<evidence type="ECO:0000256" key="4">
    <source>
        <dbReference type="ARBA" id="ARBA00022989"/>
    </source>
</evidence>
<comment type="subcellular location">
    <subcellularLocation>
        <location evidence="1">Membrane</location>
        <topology evidence="1">Multi-pass membrane protein</topology>
    </subcellularLocation>
</comment>
<dbReference type="GO" id="GO:0007605">
    <property type="term" value="P:sensory perception of sound"/>
    <property type="evidence" value="ECO:0007669"/>
    <property type="project" value="UniProtKB-ARBA"/>
</dbReference>
<dbReference type="GO" id="GO:0016020">
    <property type="term" value="C:membrane"/>
    <property type="evidence" value="ECO:0007669"/>
    <property type="project" value="UniProtKB-SubCell"/>
</dbReference>
<proteinExistence type="inferred from homology"/>
<reference evidence="10" key="1">
    <citation type="submission" date="2015-12" db="EMBL/GenBank/DDBJ databases">
        <title>De novo transcriptome assembly of four potential Pierce s Disease insect vectors from Arizona vineyards.</title>
        <authorList>
            <person name="Tassone E.E."/>
        </authorList>
    </citation>
    <scope>NUCLEOTIDE SEQUENCE</scope>
</reference>
<dbReference type="EMBL" id="GEDC01004497">
    <property type="protein sequence ID" value="JAS32801.1"/>
    <property type="molecule type" value="Transcribed_RNA"/>
</dbReference>
<organism evidence="10">
    <name type="scientific">Clastoptera arizonana</name>
    <name type="common">Arizona spittle bug</name>
    <dbReference type="NCBI Taxonomy" id="38151"/>
    <lineage>
        <taxon>Eukaryota</taxon>
        <taxon>Metazoa</taxon>
        <taxon>Ecdysozoa</taxon>
        <taxon>Arthropoda</taxon>
        <taxon>Hexapoda</taxon>
        <taxon>Insecta</taxon>
        <taxon>Pterygota</taxon>
        <taxon>Neoptera</taxon>
        <taxon>Paraneoptera</taxon>
        <taxon>Hemiptera</taxon>
        <taxon>Auchenorrhyncha</taxon>
        <taxon>Cercopoidea</taxon>
        <taxon>Clastopteridae</taxon>
        <taxon>Clastoptera</taxon>
    </lineage>
</organism>
<feature type="transmembrane region" description="Helical" evidence="6">
    <location>
        <begin position="188"/>
        <end position="209"/>
    </location>
</feature>
<dbReference type="PANTHER" id="PTHR31548">
    <property type="entry name" value="CLARIN"/>
    <property type="match status" value="1"/>
</dbReference>
<evidence type="ECO:0000313" key="7">
    <source>
        <dbReference type="EMBL" id="JAS06662.1"/>
    </source>
</evidence>
<evidence type="ECO:0000313" key="9">
    <source>
        <dbReference type="EMBL" id="JAS12922.1"/>
    </source>
</evidence>
<evidence type="ECO:0000313" key="11">
    <source>
        <dbReference type="EMBL" id="JAS19255.1"/>
    </source>
</evidence>
<dbReference type="EMBL" id="GEDC01030636">
    <property type="protein sequence ID" value="JAS06662.1"/>
    <property type="molecule type" value="Transcribed_RNA"/>
</dbReference>
<evidence type="ECO:0000256" key="6">
    <source>
        <dbReference type="SAM" id="Phobius"/>
    </source>
</evidence>
<evidence type="ECO:0000256" key="2">
    <source>
        <dbReference type="ARBA" id="ARBA00005787"/>
    </source>
</evidence>
<dbReference type="EMBL" id="GEDC01023232">
    <property type="protein sequence ID" value="JAS14066.1"/>
    <property type="molecule type" value="Transcribed_RNA"/>
</dbReference>
<evidence type="ECO:0000313" key="10">
    <source>
        <dbReference type="EMBL" id="JAS14066.1"/>
    </source>
</evidence>